<dbReference type="EMBL" id="JBHFPV010000001">
    <property type="protein sequence ID" value="MFH6602203.1"/>
    <property type="molecule type" value="Genomic_DNA"/>
</dbReference>
<name>A0ACC7LF23_9FLAO</name>
<evidence type="ECO:0000313" key="2">
    <source>
        <dbReference type="Proteomes" id="UP001595191"/>
    </source>
</evidence>
<comment type="caution">
    <text evidence="1">The sequence shown here is derived from an EMBL/GenBank/DDBJ whole genome shotgun (WGS) entry which is preliminary data.</text>
</comment>
<keyword evidence="2" id="KW-1185">Reference proteome</keyword>
<gene>
    <name evidence="1" type="ORF">ACEZ3G_01850</name>
</gene>
<protein>
    <submittedName>
        <fullName evidence="1">Uncharacterized protein</fullName>
    </submittedName>
</protein>
<organism evidence="1 2">
    <name type="scientific">Meishania litoralis</name>
    <dbReference type="NCBI Taxonomy" id="3434685"/>
    <lineage>
        <taxon>Bacteria</taxon>
        <taxon>Pseudomonadati</taxon>
        <taxon>Bacteroidota</taxon>
        <taxon>Flavobacteriia</taxon>
        <taxon>Flavobacteriales</taxon>
        <taxon>Flavobacteriaceae</taxon>
        <taxon>Meishania</taxon>
    </lineage>
</organism>
<sequence length="65" mass="7390">MMEAKKIVIQVLVAIVLFITIALIIEGDFGKEMVMEKSINGVVFGALYAIYVVVREKFIKRNKEE</sequence>
<accession>A0ACC7LF23</accession>
<evidence type="ECO:0000313" key="1">
    <source>
        <dbReference type="EMBL" id="MFH6602203.1"/>
    </source>
</evidence>
<reference evidence="1" key="1">
    <citation type="submission" date="2024-09" db="EMBL/GenBank/DDBJ databases">
        <authorList>
            <person name="Liu J."/>
        </authorList>
    </citation>
    <scope>NUCLEOTIDE SEQUENCE</scope>
    <source>
        <strain evidence="1">NBU2967</strain>
    </source>
</reference>
<dbReference type="Proteomes" id="UP001595191">
    <property type="component" value="Unassembled WGS sequence"/>
</dbReference>
<proteinExistence type="predicted"/>